<dbReference type="Pfam" id="PF26203">
    <property type="entry name" value="Cys1"/>
    <property type="match status" value="1"/>
</dbReference>
<gene>
    <name evidence="1" type="ORF">J1605_021614</name>
</gene>
<reference evidence="1 2" key="1">
    <citation type="submission" date="2022-11" db="EMBL/GenBank/DDBJ databases">
        <title>Whole genome sequence of Eschrichtius robustus ER-17-0199.</title>
        <authorList>
            <person name="Bruniche-Olsen A."/>
            <person name="Black A.N."/>
            <person name="Fields C.J."/>
            <person name="Walden K."/>
            <person name="Dewoody J.A."/>
        </authorList>
    </citation>
    <scope>NUCLEOTIDE SEQUENCE [LARGE SCALE GENOMIC DNA]</scope>
    <source>
        <strain evidence="1">ER-17-0199</strain>
        <tissue evidence="1">Blubber</tissue>
    </source>
</reference>
<name>A0AB34HDT2_ESCRO</name>
<dbReference type="Proteomes" id="UP001159641">
    <property type="component" value="Unassembled WGS sequence"/>
</dbReference>
<sequence>MGLDGRGAFPLSSSGLFSPGLNVVAVCQHKARAKAGCATDSLLMSLPFVLLKVSPKRSTEDHPESSSVSEYLRQPVLPLLTLSHISGPSQHQAQSRCFTDAAEGNVRCEPGPVGLDPGVLTILDVGHALPPRERQVPSEKGLAELWDRVRTVCSQVTMGPAPGSCHKRPERQSAITYDYSEEELMASIEQEYCC</sequence>
<proteinExistence type="predicted"/>
<accession>A0AB34HDT2</accession>
<comment type="caution">
    <text evidence="1">The sequence shown here is derived from an EMBL/GenBank/DDBJ whole genome shotgun (WGS) entry which is preliminary data.</text>
</comment>
<evidence type="ECO:0000313" key="1">
    <source>
        <dbReference type="EMBL" id="KAJ8789916.1"/>
    </source>
</evidence>
<protein>
    <recommendedName>
        <fullName evidence="3">Cystin-1</fullName>
    </recommendedName>
</protein>
<dbReference type="EMBL" id="JAIQCJ010001387">
    <property type="protein sequence ID" value="KAJ8789916.1"/>
    <property type="molecule type" value="Genomic_DNA"/>
</dbReference>
<keyword evidence="2" id="KW-1185">Reference proteome</keyword>
<dbReference type="InterPro" id="IPR058884">
    <property type="entry name" value="Cys1"/>
</dbReference>
<evidence type="ECO:0000313" key="2">
    <source>
        <dbReference type="Proteomes" id="UP001159641"/>
    </source>
</evidence>
<dbReference type="AlphaFoldDB" id="A0AB34HDT2"/>
<organism evidence="1 2">
    <name type="scientific">Eschrichtius robustus</name>
    <name type="common">California gray whale</name>
    <name type="synonym">Eschrichtius gibbosus</name>
    <dbReference type="NCBI Taxonomy" id="9764"/>
    <lineage>
        <taxon>Eukaryota</taxon>
        <taxon>Metazoa</taxon>
        <taxon>Chordata</taxon>
        <taxon>Craniata</taxon>
        <taxon>Vertebrata</taxon>
        <taxon>Euteleostomi</taxon>
        <taxon>Mammalia</taxon>
        <taxon>Eutheria</taxon>
        <taxon>Laurasiatheria</taxon>
        <taxon>Artiodactyla</taxon>
        <taxon>Whippomorpha</taxon>
        <taxon>Cetacea</taxon>
        <taxon>Mysticeti</taxon>
        <taxon>Eschrichtiidae</taxon>
        <taxon>Eschrichtius</taxon>
    </lineage>
</organism>
<evidence type="ECO:0008006" key="3">
    <source>
        <dbReference type="Google" id="ProtNLM"/>
    </source>
</evidence>